<comment type="subcellular location">
    <subcellularLocation>
        <location evidence="1">Nucleus</location>
    </subcellularLocation>
</comment>
<evidence type="ECO:0000256" key="1">
    <source>
        <dbReference type="ARBA" id="ARBA00004123"/>
    </source>
</evidence>
<dbReference type="RefSeq" id="XP_014666606.1">
    <property type="nucleotide sequence ID" value="XM_014811120.1"/>
</dbReference>
<sequence length="349" mass="39779">MVAPNSIEWYRMSYITGNMNTTTPRQVFGNAQSVQNLGRAPPFAGQQRTTGPGQASGRPCPTFVPLSPDEHVIICRRHNPVGGSEPGDLNDLEQEVLGLFNTPPKTPKESTASRKRLQLSPSSSTDGDYRFEPPRTSSPFPLLNRSFSEPKKLRLHRPQHHIPLLTQLQGLSHSQLVDTIEQLLEHHPDLEKELSDILPNPDLHPLEEQLSQLKHNVYRSFPSVRFGSSRRDSYCYKRVSTHLVAFKKTCLEQGRVLLKAESWLAALEYVFMAWTYTGQLPQWEDHAHNKCKLSCYRGLAVQCMYVLKNAVLEKEQYRDIREQIVWSNEMCGEIEPCIRKINAILDTLP</sequence>
<comment type="similarity">
    <text evidence="2">Belongs to the cut8/STS1 family.</text>
</comment>
<proteinExistence type="inferred from homology"/>
<evidence type="ECO:0000313" key="5">
    <source>
        <dbReference type="Proteomes" id="UP000695022"/>
    </source>
</evidence>
<dbReference type="InterPro" id="IPR013868">
    <property type="entry name" value="Cut8/Sts1_fam"/>
</dbReference>
<evidence type="ECO:0000256" key="3">
    <source>
        <dbReference type="ARBA" id="ARBA00023242"/>
    </source>
</evidence>
<dbReference type="Pfam" id="PF08559">
    <property type="entry name" value="Cut8"/>
    <property type="match status" value="1"/>
</dbReference>
<feature type="region of interest" description="Disordered" evidence="4">
    <location>
        <begin position="36"/>
        <end position="62"/>
    </location>
</feature>
<dbReference type="Gene3D" id="1.20.58.1590">
    <property type="entry name" value="Tethering factor for nuclear proteasome Cut8/Sts1"/>
    <property type="match status" value="1"/>
</dbReference>
<name>A0ABM1E335_PRICU</name>
<dbReference type="GeneID" id="106808405"/>
<protein>
    <submittedName>
        <fullName evidence="6">Uncharacterized protein LOC106808405</fullName>
    </submittedName>
</protein>
<evidence type="ECO:0000256" key="4">
    <source>
        <dbReference type="SAM" id="MobiDB-lite"/>
    </source>
</evidence>
<gene>
    <name evidence="6" type="primary">LOC106808405</name>
</gene>
<dbReference type="PANTHER" id="PTHR28032">
    <property type="entry name" value="FI02826P"/>
    <property type="match status" value="1"/>
</dbReference>
<evidence type="ECO:0000313" key="6">
    <source>
        <dbReference type="RefSeq" id="XP_014666606.1"/>
    </source>
</evidence>
<keyword evidence="5" id="KW-1185">Reference proteome</keyword>
<feature type="region of interest" description="Disordered" evidence="4">
    <location>
        <begin position="99"/>
        <end position="144"/>
    </location>
</feature>
<evidence type="ECO:0000256" key="2">
    <source>
        <dbReference type="ARBA" id="ARBA00006199"/>
    </source>
</evidence>
<keyword evidence="3" id="KW-0539">Nucleus</keyword>
<organism evidence="5 6">
    <name type="scientific">Priapulus caudatus</name>
    <name type="common">Priapulid worm</name>
    <dbReference type="NCBI Taxonomy" id="37621"/>
    <lineage>
        <taxon>Eukaryota</taxon>
        <taxon>Metazoa</taxon>
        <taxon>Ecdysozoa</taxon>
        <taxon>Scalidophora</taxon>
        <taxon>Priapulida</taxon>
        <taxon>Priapulimorpha</taxon>
        <taxon>Priapulimorphida</taxon>
        <taxon>Priapulidae</taxon>
        <taxon>Priapulus</taxon>
    </lineage>
</organism>
<accession>A0ABM1E335</accession>
<dbReference type="InterPro" id="IPR038422">
    <property type="entry name" value="Cut8/Sts1_sf"/>
</dbReference>
<dbReference type="PANTHER" id="PTHR28032:SF1">
    <property type="entry name" value="FI02826P"/>
    <property type="match status" value="1"/>
</dbReference>
<reference evidence="6" key="1">
    <citation type="submission" date="2025-08" db="UniProtKB">
        <authorList>
            <consortium name="RefSeq"/>
        </authorList>
    </citation>
    <scope>IDENTIFICATION</scope>
</reference>
<dbReference type="Proteomes" id="UP000695022">
    <property type="component" value="Unplaced"/>
</dbReference>